<dbReference type="EMBL" id="PQFZ01000021">
    <property type="protein sequence ID" value="POR47003.1"/>
    <property type="molecule type" value="Genomic_DNA"/>
</dbReference>
<keyword evidence="3" id="KW-1185">Reference proteome</keyword>
<reference evidence="2 3" key="1">
    <citation type="submission" date="2018-01" db="EMBL/GenBank/DDBJ databases">
        <title>Genomic Encyclopedia of Type Strains, Phase III (KMG-III): the genomes of soil and plant-associated and newly described type strains.</title>
        <authorList>
            <person name="Whitman W."/>
        </authorList>
    </citation>
    <scope>NUCLEOTIDE SEQUENCE [LARGE SCALE GENOMIC DNA]</scope>
    <source>
        <strain evidence="2 3">1131</strain>
    </source>
</reference>
<dbReference type="PROSITE" id="PS51257">
    <property type="entry name" value="PROKAR_LIPOPROTEIN"/>
    <property type="match status" value="1"/>
</dbReference>
<dbReference type="OrthoDB" id="8162869at2"/>
<comment type="caution">
    <text evidence="2">The sequence shown here is derived from an EMBL/GenBank/DDBJ whole genome shotgun (WGS) entry which is preliminary data.</text>
</comment>
<organism evidence="2 3">
    <name type="scientific">Bosea psychrotolerans</name>
    <dbReference type="NCBI Taxonomy" id="1871628"/>
    <lineage>
        <taxon>Bacteria</taxon>
        <taxon>Pseudomonadati</taxon>
        <taxon>Pseudomonadota</taxon>
        <taxon>Alphaproteobacteria</taxon>
        <taxon>Hyphomicrobiales</taxon>
        <taxon>Boseaceae</taxon>
        <taxon>Bosea</taxon>
    </lineage>
</organism>
<feature type="chain" id="PRO_5015447649" description="Lipoprotein" evidence="1">
    <location>
        <begin position="20"/>
        <end position="104"/>
    </location>
</feature>
<keyword evidence="1" id="KW-0732">Signal</keyword>
<evidence type="ECO:0008006" key="4">
    <source>
        <dbReference type="Google" id="ProtNLM"/>
    </source>
</evidence>
<evidence type="ECO:0000313" key="3">
    <source>
        <dbReference type="Proteomes" id="UP000236919"/>
    </source>
</evidence>
<feature type="signal peptide" evidence="1">
    <location>
        <begin position="1"/>
        <end position="19"/>
    </location>
</feature>
<name>A0A2S4LX18_9HYPH</name>
<protein>
    <recommendedName>
        <fullName evidence="4">Lipoprotein</fullName>
    </recommendedName>
</protein>
<dbReference type="AlphaFoldDB" id="A0A2S4LX18"/>
<sequence>MRRVIAAAGMLSLALLATGCVQQSRERVIVVSPEPGRGPAITKRITPDGAGGLFLPDGSRVEVDRAGGFTLPNGDYVRRDASGALNLPNGSRCLPDGQGGYGCP</sequence>
<dbReference type="Proteomes" id="UP000236919">
    <property type="component" value="Unassembled WGS sequence"/>
</dbReference>
<evidence type="ECO:0000256" key="1">
    <source>
        <dbReference type="SAM" id="SignalP"/>
    </source>
</evidence>
<gene>
    <name evidence="2" type="ORF">CYD53_12188</name>
</gene>
<proteinExistence type="predicted"/>
<dbReference type="RefSeq" id="WP_103720849.1">
    <property type="nucleotide sequence ID" value="NZ_PQFZ01000021.1"/>
</dbReference>
<accession>A0A2S4LX18</accession>
<evidence type="ECO:0000313" key="2">
    <source>
        <dbReference type="EMBL" id="POR47003.1"/>
    </source>
</evidence>